<protein>
    <submittedName>
        <fullName evidence="2">Phage tail protein</fullName>
    </submittedName>
</protein>
<dbReference type="Gene3D" id="3.90.1340.10">
    <property type="entry name" value="Phage tail collar domain"/>
    <property type="match status" value="1"/>
</dbReference>
<name>A0A4Y5YK61_9GAMM</name>
<dbReference type="InterPro" id="IPR037053">
    <property type="entry name" value="Phage_tail_collar_dom_sf"/>
</dbReference>
<dbReference type="AlphaFoldDB" id="A0A4Y5YK61"/>
<gene>
    <name evidence="2" type="ORF">FH971_19085</name>
</gene>
<evidence type="ECO:0000313" key="2">
    <source>
        <dbReference type="EMBL" id="QDE32883.1"/>
    </source>
</evidence>
<dbReference type="KEGG" id="spol:FH971_19085"/>
<sequence length="212" mass="21561">MSEPFIGEIRMFAGNFAPRGWAFCDGHLMSITDNTALFAILGTIYGGNGSTTFGVPDLRGRSPVGVGHGPGLSLIDRAEGGGSEAINMTQAHLPSHSHTSTFTGTPAPVSITADVATSTANAMVPPTSGSTAYLSATMATAGPSNVVFNGLFTETPPGTTKAQLGGFNGGPVTSAGTVNIEPTGIGNPIPVRNPYLGINFIIALEGEYPAHN</sequence>
<keyword evidence="3" id="KW-1185">Reference proteome</keyword>
<dbReference type="RefSeq" id="WP_140235352.1">
    <property type="nucleotide sequence ID" value="NZ_CP041036.1"/>
</dbReference>
<evidence type="ECO:0000313" key="3">
    <source>
        <dbReference type="Proteomes" id="UP000319809"/>
    </source>
</evidence>
<feature type="domain" description="Phage tail collar" evidence="1">
    <location>
        <begin position="7"/>
        <end position="63"/>
    </location>
</feature>
<dbReference type="Proteomes" id="UP000319809">
    <property type="component" value="Chromosome"/>
</dbReference>
<evidence type="ECO:0000259" key="1">
    <source>
        <dbReference type="Pfam" id="PF07484"/>
    </source>
</evidence>
<reference evidence="2 3" key="1">
    <citation type="submission" date="2019-06" db="EMBL/GenBank/DDBJ databases">
        <title>The genome of Shewanella sp. SM1901.</title>
        <authorList>
            <person name="Cha Q."/>
        </authorList>
    </citation>
    <scope>NUCLEOTIDE SEQUENCE [LARGE SCALE GENOMIC DNA]</scope>
    <source>
        <strain evidence="2 3">SM1901</strain>
    </source>
</reference>
<dbReference type="InterPro" id="IPR011083">
    <property type="entry name" value="Phage_tail_collar_dom"/>
</dbReference>
<dbReference type="SUPFAM" id="SSF88874">
    <property type="entry name" value="Receptor-binding domain of short tail fibre protein gp12"/>
    <property type="match status" value="1"/>
</dbReference>
<dbReference type="EMBL" id="CP041036">
    <property type="protein sequence ID" value="QDE32883.1"/>
    <property type="molecule type" value="Genomic_DNA"/>
</dbReference>
<accession>A0A4Y5YK61</accession>
<proteinExistence type="predicted"/>
<organism evidence="2 3">
    <name type="scientific">Shewanella polaris</name>
    <dbReference type="NCBI Taxonomy" id="2588449"/>
    <lineage>
        <taxon>Bacteria</taxon>
        <taxon>Pseudomonadati</taxon>
        <taxon>Pseudomonadota</taxon>
        <taxon>Gammaproteobacteria</taxon>
        <taxon>Alteromonadales</taxon>
        <taxon>Shewanellaceae</taxon>
        <taxon>Shewanella</taxon>
    </lineage>
</organism>
<dbReference type="Pfam" id="PF07484">
    <property type="entry name" value="Collar"/>
    <property type="match status" value="1"/>
</dbReference>